<keyword evidence="2" id="KW-0472">Membrane</keyword>
<dbReference type="InterPro" id="IPR045884">
    <property type="entry name" value="At5g59350-like"/>
</dbReference>
<name>A0AA41VK76_PAPNU</name>
<sequence length="288" mass="32096">MTSLSNLGIGLSLVFSLLLLALVAELYYLLWWKKRVINIQDDYSCSSSSSSAREFLYLFCWKKPSSLSSTGLNPAGLVFSDDLEQQNQLHLHSGSSKELYLNSFGEDSIEAELMRLHNLSGPPRLLFTIKEETKEDLESEDGRSRNNNKKVSRSLADLLLAVETPMSSPRLTPPLTPIDSYSQNGVNPLFESSVDPEMYKILRPSPPPKFKFMIDAENKFCRRRLIEEALKRNAVSPMASSNEEEAGSITITVDRHTESDHHQNASQILPVSSSPSPSPSTTVESSKV</sequence>
<dbReference type="PANTHER" id="PTHR34054:SF2">
    <property type="entry name" value="EXPRESSED PROTEIN"/>
    <property type="match status" value="1"/>
</dbReference>
<feature type="compositionally biased region" description="Basic and acidic residues" evidence="1">
    <location>
        <begin position="253"/>
        <end position="263"/>
    </location>
</feature>
<dbReference type="PANTHER" id="PTHR34054">
    <property type="entry name" value="EXPRESSED PROTEIN"/>
    <property type="match status" value="1"/>
</dbReference>
<dbReference type="EMBL" id="JAJJMA010238147">
    <property type="protein sequence ID" value="MCL7042685.1"/>
    <property type="molecule type" value="Genomic_DNA"/>
</dbReference>
<evidence type="ECO:0000313" key="4">
    <source>
        <dbReference type="Proteomes" id="UP001177140"/>
    </source>
</evidence>
<dbReference type="Proteomes" id="UP001177140">
    <property type="component" value="Unassembled WGS sequence"/>
</dbReference>
<evidence type="ECO:0000256" key="2">
    <source>
        <dbReference type="SAM" id="Phobius"/>
    </source>
</evidence>
<protein>
    <submittedName>
        <fullName evidence="3">Uncharacterized protein</fullName>
    </submittedName>
</protein>
<organism evidence="3 4">
    <name type="scientific">Papaver nudicaule</name>
    <name type="common">Iceland poppy</name>
    <dbReference type="NCBI Taxonomy" id="74823"/>
    <lineage>
        <taxon>Eukaryota</taxon>
        <taxon>Viridiplantae</taxon>
        <taxon>Streptophyta</taxon>
        <taxon>Embryophyta</taxon>
        <taxon>Tracheophyta</taxon>
        <taxon>Spermatophyta</taxon>
        <taxon>Magnoliopsida</taxon>
        <taxon>Ranunculales</taxon>
        <taxon>Papaveraceae</taxon>
        <taxon>Papaveroideae</taxon>
        <taxon>Papaver</taxon>
    </lineage>
</organism>
<feature type="compositionally biased region" description="Low complexity" evidence="1">
    <location>
        <begin position="270"/>
        <end position="288"/>
    </location>
</feature>
<evidence type="ECO:0000313" key="3">
    <source>
        <dbReference type="EMBL" id="MCL7042685.1"/>
    </source>
</evidence>
<keyword evidence="2" id="KW-1133">Transmembrane helix</keyword>
<accession>A0AA41VK76</accession>
<evidence type="ECO:0000256" key="1">
    <source>
        <dbReference type="SAM" id="MobiDB-lite"/>
    </source>
</evidence>
<feature type="region of interest" description="Disordered" evidence="1">
    <location>
        <begin position="236"/>
        <end position="288"/>
    </location>
</feature>
<proteinExistence type="predicted"/>
<dbReference type="AlphaFoldDB" id="A0AA41VK76"/>
<reference evidence="3" key="1">
    <citation type="submission" date="2022-03" db="EMBL/GenBank/DDBJ databases">
        <title>A functionally conserved STORR gene fusion in Papaver species that diverged 16.8 million years ago.</title>
        <authorList>
            <person name="Catania T."/>
        </authorList>
    </citation>
    <scope>NUCLEOTIDE SEQUENCE</scope>
    <source>
        <strain evidence="3">S-191538</strain>
    </source>
</reference>
<gene>
    <name evidence="3" type="ORF">MKW94_001068</name>
</gene>
<feature type="transmembrane region" description="Helical" evidence="2">
    <location>
        <begin position="6"/>
        <end position="30"/>
    </location>
</feature>
<keyword evidence="2" id="KW-0812">Transmembrane</keyword>
<comment type="caution">
    <text evidence="3">The sequence shown here is derived from an EMBL/GenBank/DDBJ whole genome shotgun (WGS) entry which is preliminary data.</text>
</comment>
<keyword evidence="4" id="KW-1185">Reference proteome</keyword>